<protein>
    <submittedName>
        <fullName evidence="2">Uncharacterized protein</fullName>
    </submittedName>
</protein>
<gene>
    <name evidence="2" type="ORF">WCD41_06885</name>
</gene>
<organism evidence="2 3">
    <name type="scientific">Actinomycetospora aeridis</name>
    <dbReference type="NCBI Taxonomy" id="3129231"/>
    <lineage>
        <taxon>Bacteria</taxon>
        <taxon>Bacillati</taxon>
        <taxon>Actinomycetota</taxon>
        <taxon>Actinomycetes</taxon>
        <taxon>Pseudonocardiales</taxon>
        <taxon>Pseudonocardiaceae</taxon>
        <taxon>Actinomycetospora</taxon>
    </lineage>
</organism>
<dbReference type="EMBL" id="JBBEGL010000002">
    <property type="protein sequence ID" value="MEJ2886172.1"/>
    <property type="molecule type" value="Genomic_DNA"/>
</dbReference>
<dbReference type="PROSITE" id="PS51257">
    <property type="entry name" value="PROKAR_LIPOPROTEIN"/>
    <property type="match status" value="1"/>
</dbReference>
<comment type="caution">
    <text evidence="2">The sequence shown here is derived from an EMBL/GenBank/DDBJ whole genome shotgun (WGS) entry which is preliminary data.</text>
</comment>
<proteinExistence type="predicted"/>
<accession>A0ABU8N1B0</accession>
<feature type="transmembrane region" description="Helical" evidence="1">
    <location>
        <begin position="12"/>
        <end position="40"/>
    </location>
</feature>
<keyword evidence="1" id="KW-1133">Transmembrane helix</keyword>
<keyword evidence="3" id="KW-1185">Reference proteome</keyword>
<dbReference type="RefSeq" id="WP_337712660.1">
    <property type="nucleotide sequence ID" value="NZ_JBBEGL010000002.1"/>
</dbReference>
<evidence type="ECO:0000256" key="1">
    <source>
        <dbReference type="SAM" id="Phobius"/>
    </source>
</evidence>
<name>A0ABU8N1B0_9PSEU</name>
<reference evidence="2 3" key="1">
    <citation type="submission" date="2024-03" db="EMBL/GenBank/DDBJ databases">
        <title>Actinomycetospora sp. OC33-EN06, a novel actinomycete isolated from wild orchid (Aerides multiflora).</title>
        <authorList>
            <person name="Suriyachadkun C."/>
        </authorList>
    </citation>
    <scope>NUCLEOTIDE SEQUENCE [LARGE SCALE GENOMIC DNA]</scope>
    <source>
        <strain evidence="2 3">OC33-EN06</strain>
    </source>
</reference>
<sequence length="48" mass="5316">MTIDEARLPPTIGVLLLALVCPTAWWQWSLLLLACSWVALGAPKPDRE</sequence>
<evidence type="ECO:0000313" key="2">
    <source>
        <dbReference type="EMBL" id="MEJ2886172.1"/>
    </source>
</evidence>
<evidence type="ECO:0000313" key="3">
    <source>
        <dbReference type="Proteomes" id="UP001370100"/>
    </source>
</evidence>
<keyword evidence="1" id="KW-0812">Transmembrane</keyword>
<keyword evidence="1" id="KW-0472">Membrane</keyword>
<dbReference type="Proteomes" id="UP001370100">
    <property type="component" value="Unassembled WGS sequence"/>
</dbReference>